<dbReference type="EMBL" id="KV876568">
    <property type="protein sequence ID" value="RZR75131.1"/>
    <property type="molecule type" value="Genomic_DNA"/>
</dbReference>
<accession>A0A445MLY3</accession>
<protein>
    <submittedName>
        <fullName evidence="1">Uncharacterized protein</fullName>
    </submittedName>
</protein>
<evidence type="ECO:0000313" key="1">
    <source>
        <dbReference type="EMBL" id="RZR75131.1"/>
    </source>
</evidence>
<gene>
    <name evidence="1" type="ORF">BHM03_00049966</name>
</gene>
<dbReference type="AlphaFoldDB" id="A0A445MLY3"/>
<organism evidence="1">
    <name type="scientific">Ensete ventricosum</name>
    <name type="common">Abyssinian banana</name>
    <name type="synonym">Musa ensete</name>
    <dbReference type="NCBI Taxonomy" id="4639"/>
    <lineage>
        <taxon>Eukaryota</taxon>
        <taxon>Viridiplantae</taxon>
        <taxon>Streptophyta</taxon>
        <taxon>Embryophyta</taxon>
        <taxon>Tracheophyta</taxon>
        <taxon>Spermatophyta</taxon>
        <taxon>Magnoliopsida</taxon>
        <taxon>Liliopsida</taxon>
        <taxon>Zingiberales</taxon>
        <taxon>Musaceae</taxon>
        <taxon>Ensete</taxon>
    </lineage>
</organism>
<proteinExistence type="predicted"/>
<sequence>MIILFSKGCPSPIPLPSLHHRRYPAQAAALHAVGVGNCPYGKRCYPRAAPRGRAVPPFVHAAPTGAVALAGDSPGRGAAPCGLAAGSRPLWPDRGRLPLATWPRALPTLASATLKGLWPWPTAPLQGALATIAWPWVAGPAWGLAVVGSPFSSLLSLQRSNKNA</sequence>
<reference evidence="1" key="1">
    <citation type="journal article" date="2018" name="Data Brief">
        <title>Genome sequence data from 17 accessions of Ensete ventricosum, a staple food crop for millions in Ethiopia.</title>
        <authorList>
            <person name="Yemataw Z."/>
            <person name="Muzemil S."/>
            <person name="Ambachew D."/>
            <person name="Tripathi L."/>
            <person name="Tesfaye K."/>
            <person name="Chala A."/>
            <person name="Farbos A."/>
            <person name="O'Neill P."/>
            <person name="Moore K."/>
            <person name="Grant M."/>
            <person name="Studholme D.J."/>
        </authorList>
    </citation>
    <scope>NUCLEOTIDE SEQUENCE [LARGE SCALE GENOMIC DNA]</scope>
    <source>
        <tissue evidence="1">Leaf</tissue>
    </source>
</reference>
<dbReference type="Proteomes" id="UP000290560">
    <property type="component" value="Unassembled WGS sequence"/>
</dbReference>
<name>A0A445MLY3_ENSVE</name>